<dbReference type="InterPro" id="IPR006201">
    <property type="entry name" value="Neur_channel"/>
</dbReference>
<evidence type="ECO:0000256" key="11">
    <source>
        <dbReference type="ARBA" id="ARBA00023170"/>
    </source>
</evidence>
<dbReference type="InterPro" id="IPR038050">
    <property type="entry name" value="Neuro_actylchol_rec"/>
</dbReference>
<evidence type="ECO:0000256" key="2">
    <source>
        <dbReference type="ARBA" id="ARBA00022448"/>
    </source>
</evidence>
<dbReference type="Gene3D" id="2.70.170.10">
    <property type="entry name" value="Neurotransmitter-gated ion-channel ligand-binding domain"/>
    <property type="match status" value="1"/>
</dbReference>
<evidence type="ECO:0000259" key="18">
    <source>
        <dbReference type="Pfam" id="PF02931"/>
    </source>
</evidence>
<dbReference type="PANTHER" id="PTHR18945">
    <property type="entry name" value="NEUROTRANSMITTER GATED ION CHANNEL"/>
    <property type="match status" value="1"/>
</dbReference>
<dbReference type="SUPFAM" id="SSF90112">
    <property type="entry name" value="Neurotransmitter-gated ion-channel transmembrane pore"/>
    <property type="match status" value="1"/>
</dbReference>
<dbReference type="InterPro" id="IPR036719">
    <property type="entry name" value="Neuro-gated_channel_TM_sf"/>
</dbReference>
<dbReference type="GO" id="GO:0045211">
    <property type="term" value="C:postsynaptic membrane"/>
    <property type="evidence" value="ECO:0007669"/>
    <property type="project" value="UniProtKB-SubCell"/>
</dbReference>
<accession>A0A0L8GEB7</accession>
<keyword evidence="11" id="KW-0675">Receptor</keyword>
<keyword evidence="14" id="KW-1071">Ligand-gated ion channel</keyword>
<evidence type="ECO:0000256" key="3">
    <source>
        <dbReference type="ARBA" id="ARBA00022475"/>
    </source>
</evidence>
<evidence type="ECO:0000256" key="14">
    <source>
        <dbReference type="ARBA" id="ARBA00023286"/>
    </source>
</evidence>
<dbReference type="GO" id="GO:0004888">
    <property type="term" value="F:transmembrane signaling receptor activity"/>
    <property type="evidence" value="ECO:0007669"/>
    <property type="project" value="InterPro"/>
</dbReference>
<protein>
    <recommendedName>
        <fullName evidence="21">Neurotransmitter-gated ion-channel ligand-binding domain-containing protein</fullName>
    </recommendedName>
</protein>
<keyword evidence="7" id="KW-0770">Synapse</keyword>
<dbReference type="FunFam" id="2.70.170.10:FF:000013">
    <property type="entry name" value="Acetylcholine receptor subunit alpha"/>
    <property type="match status" value="1"/>
</dbReference>
<dbReference type="FunFam" id="1.20.58.390:FF:000022">
    <property type="entry name" value="Nicotinic acetylcholine receptor subunit alpha4"/>
    <property type="match status" value="1"/>
</dbReference>
<evidence type="ECO:0000256" key="9">
    <source>
        <dbReference type="ARBA" id="ARBA00023136"/>
    </source>
</evidence>
<evidence type="ECO:0000256" key="15">
    <source>
        <dbReference type="ARBA" id="ARBA00023303"/>
    </source>
</evidence>
<dbReference type="NCBIfam" id="TIGR00860">
    <property type="entry name" value="LIC"/>
    <property type="match status" value="1"/>
</dbReference>
<dbReference type="EMBL" id="KQ422194">
    <property type="protein sequence ID" value="KOF75367.1"/>
    <property type="molecule type" value="Genomic_DNA"/>
</dbReference>
<dbReference type="GO" id="GO:0022848">
    <property type="term" value="F:acetylcholine-gated monoatomic cation-selective channel activity"/>
    <property type="evidence" value="ECO:0007669"/>
    <property type="project" value="InterPro"/>
</dbReference>
<dbReference type="CDD" id="cd19064">
    <property type="entry name" value="LGIC_TM_nAChR"/>
    <property type="match status" value="1"/>
</dbReference>
<dbReference type="FunFam" id="1.20.58.390:FF:000001">
    <property type="entry name" value="Neuronal nicotinic acetylcholine receptor subunit 3"/>
    <property type="match status" value="1"/>
</dbReference>
<evidence type="ECO:0000256" key="6">
    <source>
        <dbReference type="ARBA" id="ARBA00022989"/>
    </source>
</evidence>
<keyword evidence="9 17" id="KW-0472">Membrane</keyword>
<evidence type="ECO:0000256" key="10">
    <source>
        <dbReference type="ARBA" id="ARBA00023157"/>
    </source>
</evidence>
<dbReference type="OrthoDB" id="5975154at2759"/>
<feature type="transmembrane region" description="Helical" evidence="17">
    <location>
        <begin position="270"/>
        <end position="289"/>
    </location>
</feature>
<feature type="transmembrane region" description="Helical" evidence="17">
    <location>
        <begin position="436"/>
        <end position="456"/>
    </location>
</feature>
<keyword evidence="8 17" id="KW-0406">Ion transport</keyword>
<dbReference type="InterPro" id="IPR036734">
    <property type="entry name" value="Neur_chan_lig-bd_sf"/>
</dbReference>
<evidence type="ECO:0000256" key="12">
    <source>
        <dbReference type="ARBA" id="ARBA00023180"/>
    </source>
</evidence>
<reference evidence="20" key="1">
    <citation type="submission" date="2015-07" db="EMBL/GenBank/DDBJ databases">
        <title>MeaNS - Measles Nucleotide Surveillance Program.</title>
        <authorList>
            <person name="Tran T."/>
            <person name="Druce J."/>
        </authorList>
    </citation>
    <scope>NUCLEOTIDE SEQUENCE</scope>
    <source>
        <strain evidence="20">UCB-OBI-ISO-001</strain>
        <tissue evidence="20">Gonad</tissue>
    </source>
</reference>
<feature type="transmembrane region" description="Helical" evidence="17">
    <location>
        <begin position="236"/>
        <end position="258"/>
    </location>
</feature>
<keyword evidence="5" id="KW-0732">Signal</keyword>
<feature type="transmembrane region" description="Helical" evidence="17">
    <location>
        <begin position="205"/>
        <end position="230"/>
    </location>
</feature>
<keyword evidence="12" id="KW-0325">Glycoprotein</keyword>
<sequence>MTTRLIRVHQAHVSQPYVRDMDAKNQVMTTSVWLKHEWFDKRLSWDPKEFGNVKHIKIPSDSLWRPDIVLYNNADGDFVITMTATKATVYFNGKISWEPPAIYKTYCPIDVEYFPFDIQKCMMRFGSWTYNGLEVDLVHICHEQGTNKSNGDIVNYMGIDLKGYQQNVEWDILDVYAVRKIASYPCCPESYIDIRFNLLLRRKPLFYTLNLIAPCVSISLLTVLVFYLPSVSGEKITLSISVLLALSVFFLLLADIIPPTSLVIPLIGKYLMFTMFMVTASLFLTVYVLNINYRKPTTHSMSNWVRYYLLEKLPPYLWMKRPDINDRPLVEIGKVAVRTMNGMEVRELTLDSNTSTLLRSDVHTYENMRNRHPTEELEPSGCQVEKPVHYGSSKDVKVVKDIIDNIKYIANHMKESNEDEQVVRDWAYVAMVVDRVLLYLFSLAVTVGTIGCFLSAPAHYDTKVTLQPIDFENTSCNY</sequence>
<feature type="domain" description="Neurotransmitter-gated ion-channel ligand-binding" evidence="18">
    <location>
        <begin position="18"/>
        <end position="204"/>
    </location>
</feature>
<comment type="similarity">
    <text evidence="1">Belongs to the ligand-gated ion channel (TC 1.A.9) family. Acetylcholine receptor (TC 1.A.9.1) subfamily.</text>
</comment>
<keyword evidence="6 17" id="KW-1133">Transmembrane helix</keyword>
<organism evidence="20">
    <name type="scientific">Octopus bimaculoides</name>
    <name type="common">California two-spotted octopus</name>
    <dbReference type="NCBI Taxonomy" id="37653"/>
    <lineage>
        <taxon>Eukaryota</taxon>
        <taxon>Metazoa</taxon>
        <taxon>Spiralia</taxon>
        <taxon>Lophotrochozoa</taxon>
        <taxon>Mollusca</taxon>
        <taxon>Cephalopoda</taxon>
        <taxon>Coleoidea</taxon>
        <taxon>Octopodiformes</taxon>
        <taxon>Octopoda</taxon>
        <taxon>Incirrata</taxon>
        <taxon>Octopodidae</taxon>
        <taxon>Octopus</taxon>
    </lineage>
</organism>
<keyword evidence="10" id="KW-1015">Disulfide bond</keyword>
<evidence type="ECO:0000259" key="19">
    <source>
        <dbReference type="Pfam" id="PF02932"/>
    </source>
</evidence>
<feature type="domain" description="Neurotransmitter-gated ion-channel transmembrane" evidence="19">
    <location>
        <begin position="211"/>
        <end position="453"/>
    </location>
</feature>
<evidence type="ECO:0000256" key="8">
    <source>
        <dbReference type="ARBA" id="ARBA00023065"/>
    </source>
</evidence>
<evidence type="ECO:0000256" key="13">
    <source>
        <dbReference type="ARBA" id="ARBA00023257"/>
    </source>
</evidence>
<evidence type="ECO:0000256" key="17">
    <source>
        <dbReference type="RuleBase" id="RU000687"/>
    </source>
</evidence>
<evidence type="ECO:0000313" key="20">
    <source>
        <dbReference type="EMBL" id="KOF75367.1"/>
    </source>
</evidence>
<dbReference type="Gene3D" id="1.20.58.390">
    <property type="entry name" value="Neurotransmitter-gated ion-channel transmembrane domain"/>
    <property type="match status" value="2"/>
</dbReference>
<dbReference type="InterPro" id="IPR018000">
    <property type="entry name" value="Neurotransmitter_ion_chnl_CS"/>
</dbReference>
<dbReference type="PRINTS" id="PR00254">
    <property type="entry name" value="NICOTINICR"/>
</dbReference>
<evidence type="ECO:0000256" key="1">
    <source>
        <dbReference type="ARBA" id="ARBA00009237"/>
    </source>
</evidence>
<comment type="subcellular location">
    <subcellularLocation>
        <location evidence="16">Postsynaptic cell membrane</location>
        <topology evidence="16">Multi-pass membrane protein</topology>
    </subcellularLocation>
</comment>
<evidence type="ECO:0000256" key="5">
    <source>
        <dbReference type="ARBA" id="ARBA00022729"/>
    </source>
</evidence>
<dbReference type="InterPro" id="IPR006202">
    <property type="entry name" value="Neur_chan_lig-bd"/>
</dbReference>
<dbReference type="Pfam" id="PF02932">
    <property type="entry name" value="Neur_chan_memb"/>
    <property type="match status" value="1"/>
</dbReference>
<dbReference type="InterPro" id="IPR006029">
    <property type="entry name" value="Neurotrans-gated_channel_TM"/>
</dbReference>
<name>A0A0L8GEB7_OCTBM</name>
<dbReference type="SUPFAM" id="SSF63712">
    <property type="entry name" value="Nicotinic receptor ligand binding domain-like"/>
    <property type="match status" value="1"/>
</dbReference>
<gene>
    <name evidence="20" type="ORF">OCBIM_22034848mg</name>
</gene>
<keyword evidence="13" id="KW-0628">Postsynaptic cell membrane</keyword>
<dbReference type="STRING" id="37653.A0A0L8GEB7"/>
<evidence type="ECO:0000256" key="7">
    <source>
        <dbReference type="ARBA" id="ARBA00023018"/>
    </source>
</evidence>
<keyword evidence="3" id="KW-1003">Cell membrane</keyword>
<proteinExistence type="inferred from homology"/>
<keyword evidence="2 17" id="KW-0813">Transport</keyword>
<dbReference type="InterPro" id="IPR002394">
    <property type="entry name" value="Nicotinic_acetylcholine_rcpt"/>
</dbReference>
<dbReference type="PROSITE" id="PS00236">
    <property type="entry name" value="NEUROTR_ION_CHANNEL"/>
    <property type="match status" value="1"/>
</dbReference>
<keyword evidence="4 17" id="KW-0812">Transmembrane</keyword>
<dbReference type="Pfam" id="PF02931">
    <property type="entry name" value="Neur_chan_LBD"/>
    <property type="match status" value="1"/>
</dbReference>
<evidence type="ECO:0000256" key="16">
    <source>
        <dbReference type="ARBA" id="ARBA00034104"/>
    </source>
</evidence>
<evidence type="ECO:0000256" key="4">
    <source>
        <dbReference type="ARBA" id="ARBA00022692"/>
    </source>
</evidence>
<dbReference type="GO" id="GO:0007271">
    <property type="term" value="P:synaptic transmission, cholinergic"/>
    <property type="evidence" value="ECO:0007669"/>
    <property type="project" value="UniProtKB-ARBA"/>
</dbReference>
<dbReference type="PRINTS" id="PR00252">
    <property type="entry name" value="NRIONCHANNEL"/>
</dbReference>
<evidence type="ECO:0008006" key="21">
    <source>
        <dbReference type="Google" id="ProtNLM"/>
    </source>
</evidence>
<keyword evidence="15 17" id="KW-0407">Ion channel</keyword>
<dbReference type="AlphaFoldDB" id="A0A0L8GEB7"/>